<evidence type="ECO:0000256" key="1">
    <source>
        <dbReference type="ARBA" id="ARBA00004141"/>
    </source>
</evidence>
<evidence type="ECO:0000313" key="11">
    <source>
        <dbReference type="Proteomes" id="UP000577956"/>
    </source>
</evidence>
<evidence type="ECO:0000313" key="12">
    <source>
        <dbReference type="Proteomes" id="UP000618382"/>
    </source>
</evidence>
<feature type="domain" description="GtrA/DPMS transmembrane" evidence="8">
    <location>
        <begin position="222"/>
        <end position="335"/>
    </location>
</feature>
<organism evidence="10 11">
    <name type="scientific">Cellulomonas oligotrophica</name>
    <dbReference type="NCBI Taxonomy" id="931536"/>
    <lineage>
        <taxon>Bacteria</taxon>
        <taxon>Bacillati</taxon>
        <taxon>Actinomycetota</taxon>
        <taxon>Actinomycetes</taxon>
        <taxon>Micrococcales</taxon>
        <taxon>Cellulomonadaceae</taxon>
        <taxon>Cellulomonas</taxon>
    </lineage>
</organism>
<evidence type="ECO:0000313" key="10">
    <source>
        <dbReference type="EMBL" id="NYD85288.1"/>
    </source>
</evidence>
<evidence type="ECO:0000256" key="5">
    <source>
        <dbReference type="ARBA" id="ARBA00023136"/>
    </source>
</evidence>
<dbReference type="GO" id="GO:0000271">
    <property type="term" value="P:polysaccharide biosynthetic process"/>
    <property type="evidence" value="ECO:0007669"/>
    <property type="project" value="InterPro"/>
</dbReference>
<dbReference type="Proteomes" id="UP000577956">
    <property type="component" value="Unassembled WGS sequence"/>
</dbReference>
<evidence type="ECO:0000259" key="7">
    <source>
        <dbReference type="Pfam" id="PF00535"/>
    </source>
</evidence>
<comment type="caution">
    <text evidence="10">The sequence shown here is derived from an EMBL/GenBank/DDBJ whole genome shotgun (WGS) entry which is preliminary data.</text>
</comment>
<dbReference type="InterPro" id="IPR029044">
    <property type="entry name" value="Nucleotide-diphossugar_trans"/>
</dbReference>
<evidence type="ECO:0000313" key="9">
    <source>
        <dbReference type="EMBL" id="GIG33276.1"/>
    </source>
</evidence>
<dbReference type="GO" id="GO:0016740">
    <property type="term" value="F:transferase activity"/>
    <property type="evidence" value="ECO:0007669"/>
    <property type="project" value="UniProtKB-KW"/>
</dbReference>
<keyword evidence="3 6" id="KW-0812">Transmembrane</keyword>
<dbReference type="CDD" id="cd04179">
    <property type="entry name" value="DPM_DPG-synthase_like"/>
    <property type="match status" value="1"/>
</dbReference>
<dbReference type="PANTHER" id="PTHR48090">
    <property type="entry name" value="UNDECAPRENYL-PHOSPHATE 4-DEOXY-4-FORMAMIDO-L-ARABINOSE TRANSFERASE-RELATED"/>
    <property type="match status" value="1"/>
</dbReference>
<dbReference type="EMBL" id="BONN01000006">
    <property type="protein sequence ID" value="GIG33276.1"/>
    <property type="molecule type" value="Genomic_DNA"/>
</dbReference>
<name>A0A7Y9FDS3_9CELL</name>
<dbReference type="AlphaFoldDB" id="A0A7Y9FDS3"/>
<sequence>MIVLVPAYEPDARLVTLVHDLRAAAPDLPVVVVDDGSGPAYAPVLAAARAAGAEVTGYAGNRGKGHALRHGFAHARAAHPGHDVVTADCDGQHAVVDVLRVAARAAAEPGAVVLGSRLFVDEVPWRSTVGNVASRLLLRAVTGMRLVDTQTGLRAYPAGLLPWLAQVPGDRFEYELEVLLRAPGAGVPVVEVPIATIYLDGNASSHFRPVRDSVRVMAPLLRFAASSLAANAVDTVMLLVLQVLTGSLGVAVVGARAVSATVNHAVNRRHVFGRARVPWRVSLARYAALAVTLLGATWVLLAALTHAGVPLLVAKIGADVTLLCVSYGVQRAYVFAHPAPAGAVGAAAAADAVRETVGTGGARRSFPRRT</sequence>
<evidence type="ECO:0000256" key="6">
    <source>
        <dbReference type="SAM" id="Phobius"/>
    </source>
</evidence>
<dbReference type="InterPro" id="IPR050256">
    <property type="entry name" value="Glycosyltransferase_2"/>
</dbReference>
<feature type="domain" description="Glycosyltransferase 2-like" evidence="7">
    <location>
        <begin position="3"/>
        <end position="128"/>
    </location>
</feature>
<evidence type="ECO:0000256" key="2">
    <source>
        <dbReference type="ARBA" id="ARBA00006739"/>
    </source>
</evidence>
<dbReference type="Pfam" id="PF00535">
    <property type="entry name" value="Glycos_transf_2"/>
    <property type="match status" value="1"/>
</dbReference>
<proteinExistence type="inferred from homology"/>
<accession>A0A7Y9FDS3</accession>
<dbReference type="GO" id="GO:0016020">
    <property type="term" value="C:membrane"/>
    <property type="evidence" value="ECO:0007669"/>
    <property type="project" value="UniProtKB-SubCell"/>
</dbReference>
<feature type="transmembrane region" description="Helical" evidence="6">
    <location>
        <begin position="283"/>
        <end position="303"/>
    </location>
</feature>
<evidence type="ECO:0000256" key="3">
    <source>
        <dbReference type="ARBA" id="ARBA00022692"/>
    </source>
</evidence>
<dbReference type="Gene3D" id="3.90.550.10">
    <property type="entry name" value="Spore Coat Polysaccharide Biosynthesis Protein SpsA, Chain A"/>
    <property type="match status" value="1"/>
</dbReference>
<keyword evidence="9" id="KW-0808">Transferase</keyword>
<keyword evidence="5 6" id="KW-0472">Membrane</keyword>
<dbReference type="InterPro" id="IPR007267">
    <property type="entry name" value="GtrA_DPMS_TM"/>
</dbReference>
<dbReference type="RefSeq" id="WP_140458495.1">
    <property type="nucleotide sequence ID" value="NZ_BAABFI010000005.1"/>
</dbReference>
<reference evidence="10 11" key="1">
    <citation type="submission" date="2020-07" db="EMBL/GenBank/DDBJ databases">
        <title>Sequencing the genomes of 1000 actinobacteria strains.</title>
        <authorList>
            <person name="Klenk H.-P."/>
        </authorList>
    </citation>
    <scope>NUCLEOTIDE SEQUENCE [LARGE SCALE GENOMIC DNA]</scope>
    <source>
        <strain evidence="10 11">DSM 24482</strain>
    </source>
</reference>
<evidence type="ECO:0000256" key="4">
    <source>
        <dbReference type="ARBA" id="ARBA00022989"/>
    </source>
</evidence>
<dbReference type="PANTHER" id="PTHR48090:SF7">
    <property type="entry name" value="RFBJ PROTEIN"/>
    <property type="match status" value="1"/>
</dbReference>
<reference evidence="9 12" key="2">
    <citation type="submission" date="2021-01" db="EMBL/GenBank/DDBJ databases">
        <title>Whole genome shotgun sequence of Cellulomonas oligotrophica NBRC 109435.</title>
        <authorList>
            <person name="Komaki H."/>
            <person name="Tamura T."/>
        </authorList>
    </citation>
    <scope>NUCLEOTIDE SEQUENCE [LARGE SCALE GENOMIC DNA]</scope>
    <source>
        <strain evidence="9 12">NBRC 109435</strain>
    </source>
</reference>
<gene>
    <name evidence="10" type="ORF">BKA21_000837</name>
    <name evidence="9" type="ORF">Col01nite_24350</name>
</gene>
<comment type="similarity">
    <text evidence="2">Belongs to the glycosyltransferase 2 family.</text>
</comment>
<dbReference type="InterPro" id="IPR001173">
    <property type="entry name" value="Glyco_trans_2-like"/>
</dbReference>
<dbReference type="Proteomes" id="UP000618382">
    <property type="component" value="Unassembled WGS sequence"/>
</dbReference>
<feature type="transmembrane region" description="Helical" evidence="6">
    <location>
        <begin position="309"/>
        <end position="329"/>
    </location>
</feature>
<dbReference type="SUPFAM" id="SSF53448">
    <property type="entry name" value="Nucleotide-diphospho-sugar transferases"/>
    <property type="match status" value="1"/>
</dbReference>
<dbReference type="Pfam" id="PF04138">
    <property type="entry name" value="GtrA_DPMS_TM"/>
    <property type="match status" value="1"/>
</dbReference>
<keyword evidence="12" id="KW-1185">Reference proteome</keyword>
<protein>
    <submittedName>
        <fullName evidence="9">Glycosyl transferase</fullName>
    </submittedName>
    <submittedName>
        <fullName evidence="10">Putative flippase GtrA</fullName>
    </submittedName>
</protein>
<dbReference type="EMBL" id="JACCBK010000001">
    <property type="protein sequence ID" value="NYD85288.1"/>
    <property type="molecule type" value="Genomic_DNA"/>
</dbReference>
<comment type="subcellular location">
    <subcellularLocation>
        <location evidence="1">Membrane</location>
        <topology evidence="1">Multi-pass membrane protein</topology>
    </subcellularLocation>
</comment>
<feature type="transmembrane region" description="Helical" evidence="6">
    <location>
        <begin position="236"/>
        <end position="262"/>
    </location>
</feature>
<evidence type="ECO:0000259" key="8">
    <source>
        <dbReference type="Pfam" id="PF04138"/>
    </source>
</evidence>
<keyword evidence="4 6" id="KW-1133">Transmembrane helix</keyword>